<dbReference type="AlphaFoldDB" id="E1Z7G0"/>
<evidence type="ECO:0000313" key="3">
    <source>
        <dbReference type="EMBL" id="EFN58164.1"/>
    </source>
</evidence>
<dbReference type="PANTHER" id="PTHR35128:SF1">
    <property type="entry name" value="SECRETION-REGULATING GUANINE NUCLEOTIDE EXCHANGE FACTOR"/>
    <property type="match status" value="1"/>
</dbReference>
<dbReference type="Proteomes" id="UP000008141">
    <property type="component" value="Unassembled WGS sequence"/>
</dbReference>
<dbReference type="PANTHER" id="PTHR35128">
    <property type="entry name" value="SECRETION-REGULATING GUANINE NUCLEOTIDE EXCHANGE FACTOR"/>
    <property type="match status" value="1"/>
</dbReference>
<dbReference type="eggNOG" id="ENOG502QS1G">
    <property type="taxonomic scope" value="Eukaryota"/>
</dbReference>
<feature type="compositionally biased region" description="Polar residues" evidence="1">
    <location>
        <begin position="405"/>
        <end position="416"/>
    </location>
</feature>
<dbReference type="PRINTS" id="PR01217">
    <property type="entry name" value="PRICHEXTENSN"/>
</dbReference>
<accession>E1Z7G0</accession>
<dbReference type="RefSeq" id="XP_005850266.1">
    <property type="nucleotide sequence ID" value="XM_005850204.1"/>
</dbReference>
<feature type="region of interest" description="Disordered" evidence="1">
    <location>
        <begin position="401"/>
        <end position="434"/>
    </location>
</feature>
<proteinExistence type="predicted"/>
<dbReference type="InParanoid" id="E1Z7G0"/>
<dbReference type="OrthoDB" id="10022521at2759"/>
<feature type="region of interest" description="Disordered" evidence="1">
    <location>
        <begin position="340"/>
        <end position="387"/>
    </location>
</feature>
<dbReference type="EMBL" id="GL433838">
    <property type="protein sequence ID" value="EFN58164.1"/>
    <property type="molecule type" value="Genomic_DNA"/>
</dbReference>
<dbReference type="KEGG" id="cvr:CHLNCDRAFT_141975"/>
<keyword evidence="2" id="KW-1133">Transmembrane helix</keyword>
<feature type="transmembrane region" description="Helical" evidence="2">
    <location>
        <begin position="437"/>
        <end position="460"/>
    </location>
</feature>
<reference evidence="3 4" key="1">
    <citation type="journal article" date="2010" name="Plant Cell">
        <title>The Chlorella variabilis NC64A genome reveals adaptation to photosymbiosis, coevolution with viruses, and cryptic sex.</title>
        <authorList>
            <person name="Blanc G."/>
            <person name="Duncan G."/>
            <person name="Agarkova I."/>
            <person name="Borodovsky M."/>
            <person name="Gurnon J."/>
            <person name="Kuo A."/>
            <person name="Lindquist E."/>
            <person name="Lucas S."/>
            <person name="Pangilinan J."/>
            <person name="Polle J."/>
            <person name="Salamov A."/>
            <person name="Terry A."/>
            <person name="Yamada T."/>
            <person name="Dunigan D.D."/>
            <person name="Grigoriev I.V."/>
            <person name="Claverie J.M."/>
            <person name="Van Etten J.L."/>
        </authorList>
    </citation>
    <scope>NUCLEOTIDE SEQUENCE [LARGE SCALE GENOMIC DNA]</scope>
    <source>
        <strain evidence="3 4">NC64A</strain>
    </source>
</reference>
<dbReference type="GeneID" id="17357741"/>
<name>E1Z7G0_CHLVA</name>
<keyword evidence="2" id="KW-0812">Transmembrane</keyword>
<gene>
    <name evidence="3" type="ORF">CHLNCDRAFT_141975</name>
</gene>
<keyword evidence="2" id="KW-0472">Membrane</keyword>
<sequence length="527" mass="57640">MSVEDRPIWYEDLVPQSDYKHNHEYFYQVPDSPRGVVLFFHSCVGAGSHYWPQSQACPDCRGMPEQMSHTLQALRRGFAVMAISSADRDIGCWSWNEDSDAVAAIVPAWINEWGLQALPLYGMGFPPGASFALKLPRYLKFNGIMSEALAIDPAAWGLDEIDKYPPAIFINMVKDENQQPRFREDMRLLQDRRRPVWDRKVYPTYFSDRSPYYITPELSEKIAFALQEMWMIDEQGYVTEDPRDTQRPWLEELKGLVPELGGSTQDFGGRTVPKFFDSSVDVNAAGVYSLMNLAWAKHEIISDYVTVALLWFESGGSADIQALQDGYTYGWPPEGMENYVYGAPPPPSPSPPPPKPPPSPAPPRPKPPPPKPQPPRPRPPPAMPPPTLIDEQLLRAAEDAENALPSDSGTWDSISASLAGAPAPSQDDQSGGSSSNLAAIIGGVVGGVVGGLLMAALIFFCMRRRSSRARISGTVAPPLPDSMAGTKLSVIPGVKERLDLTEVVAASGKPIDCLQAASFSSAVAAPA</sequence>
<feature type="compositionally biased region" description="Pro residues" evidence="1">
    <location>
        <begin position="343"/>
        <end position="387"/>
    </location>
</feature>
<evidence type="ECO:0000256" key="2">
    <source>
        <dbReference type="SAM" id="Phobius"/>
    </source>
</evidence>
<dbReference type="Gene3D" id="1.20.5.510">
    <property type="entry name" value="Single helix bin"/>
    <property type="match status" value="1"/>
</dbReference>
<dbReference type="SUPFAM" id="SSF53474">
    <property type="entry name" value="alpha/beta-Hydrolases"/>
    <property type="match status" value="1"/>
</dbReference>
<evidence type="ECO:0000256" key="1">
    <source>
        <dbReference type="SAM" id="MobiDB-lite"/>
    </source>
</evidence>
<protein>
    <submittedName>
        <fullName evidence="3">Uncharacterized protein</fullName>
    </submittedName>
</protein>
<keyword evidence="4" id="KW-1185">Reference proteome</keyword>
<organism evidence="4">
    <name type="scientific">Chlorella variabilis</name>
    <name type="common">Green alga</name>
    <dbReference type="NCBI Taxonomy" id="554065"/>
    <lineage>
        <taxon>Eukaryota</taxon>
        <taxon>Viridiplantae</taxon>
        <taxon>Chlorophyta</taxon>
        <taxon>core chlorophytes</taxon>
        <taxon>Trebouxiophyceae</taxon>
        <taxon>Chlorellales</taxon>
        <taxon>Chlorellaceae</taxon>
        <taxon>Chlorella clade</taxon>
        <taxon>Chlorella</taxon>
    </lineage>
</organism>
<dbReference type="InterPro" id="IPR029058">
    <property type="entry name" value="AB_hydrolase_fold"/>
</dbReference>
<evidence type="ECO:0000313" key="4">
    <source>
        <dbReference type="Proteomes" id="UP000008141"/>
    </source>
</evidence>
<feature type="compositionally biased region" description="Low complexity" evidence="1">
    <location>
        <begin position="425"/>
        <end position="434"/>
    </location>
</feature>